<sequence>MSLIQQERIVANISQTESATAGTSNLPVLAGFELAPCQQDTEGPGYFEVFASMTGTGIGLTNLIVIAVILWGGRKLHKATFYCICNLAVADMMAGMLLLWIFGLQKVVLPFRTPEAELVQKSIWTTTVWSSIFSQLVIAVDRYCYVTKGARGEGGASRSRHCEKWGNKKRKRLVKVGIALTWLVPIVTFVVPVAAGWNCLDACSCVAQSNSSSGVFFMVCSPIEYCSQVNPPFSKGSMLYLGMTLIFIPIIPCVLYAKIYYYVSLSSHKLKPASSTYLSRNSDAAYNSADYQVSGPKSLLSPSDVSTNDGNQSTTCDAGRKTRQPSWKKRVFVSRLLSKNARSRNRESRYSQEGNLSNRSGAMHGNKAAFLKRSRRRDMRLLRTLIIILALLLVSTVPLGLLFIVTFAETDKRYVQAAKVLLTTSLLNSMINPWIYFWRFPEMRKAIRNIFCGCCRTGTKNRRRNQLDINPSSGRRQDDSRVNQYVTGASDKGPRLLGPLGSKTEGSATKEPTSSSNSAF</sequence>
<dbReference type="PANTHER" id="PTHR22750">
    <property type="entry name" value="G-PROTEIN COUPLED RECEPTOR"/>
    <property type="match status" value="1"/>
</dbReference>
<evidence type="ECO:0000256" key="4">
    <source>
        <dbReference type="ARBA" id="ARBA00022989"/>
    </source>
</evidence>
<proteinExistence type="evidence at transcript level"/>
<keyword evidence="4 8" id="KW-1133">Transmembrane helix</keyword>
<feature type="transmembrane region" description="Helical" evidence="8">
    <location>
        <begin position="79"/>
        <end position="102"/>
    </location>
</feature>
<evidence type="ECO:0000256" key="7">
    <source>
        <dbReference type="SAM" id="MobiDB-lite"/>
    </source>
</evidence>
<comment type="similarity">
    <text evidence="6">Belongs to the G-protein coupled receptor 1 family.</text>
</comment>
<feature type="compositionally biased region" description="Polar residues" evidence="7">
    <location>
        <begin position="351"/>
        <end position="360"/>
    </location>
</feature>
<feature type="region of interest" description="Disordered" evidence="7">
    <location>
        <begin position="295"/>
        <end position="326"/>
    </location>
</feature>
<feature type="transmembrane region" description="Helical" evidence="8">
    <location>
        <begin position="173"/>
        <end position="194"/>
    </location>
</feature>
<dbReference type="GO" id="GO:0005886">
    <property type="term" value="C:plasma membrane"/>
    <property type="evidence" value="ECO:0007669"/>
    <property type="project" value="UniProtKB-SubCell"/>
</dbReference>
<evidence type="ECO:0000256" key="5">
    <source>
        <dbReference type="ARBA" id="ARBA00023136"/>
    </source>
</evidence>
<feature type="transmembrane region" description="Helical" evidence="8">
    <location>
        <begin position="381"/>
        <end position="408"/>
    </location>
</feature>
<dbReference type="Pfam" id="PF00001">
    <property type="entry name" value="7tm_1"/>
    <property type="match status" value="1"/>
</dbReference>
<keyword evidence="6" id="KW-0807">Transducer</keyword>
<keyword evidence="5 8" id="KW-0472">Membrane</keyword>
<reference evidence="10" key="1">
    <citation type="submission" date="2020-04" db="EMBL/GenBank/DDBJ databases">
        <authorList>
            <person name="Neveu A P."/>
        </authorList>
    </citation>
    <scope>NUCLEOTIDE SEQUENCE</scope>
    <source>
        <tissue evidence="10">Whole embryo</tissue>
    </source>
</reference>
<dbReference type="PROSITE" id="PS50262">
    <property type="entry name" value="G_PROTEIN_RECEP_F1_2"/>
    <property type="match status" value="1"/>
</dbReference>
<evidence type="ECO:0000256" key="6">
    <source>
        <dbReference type="RuleBase" id="RU000688"/>
    </source>
</evidence>
<dbReference type="InterPro" id="IPR017452">
    <property type="entry name" value="GPCR_Rhodpsn_7TM"/>
</dbReference>
<feature type="region of interest" description="Disordered" evidence="7">
    <location>
        <begin position="342"/>
        <end position="361"/>
    </location>
</feature>
<keyword evidence="6" id="KW-0297">G-protein coupled receptor</keyword>
<accession>A0A6F9DQX0</accession>
<keyword evidence="2" id="KW-1003">Cell membrane</keyword>
<feature type="domain" description="G-protein coupled receptors family 1 profile" evidence="9">
    <location>
        <begin position="61"/>
        <end position="436"/>
    </location>
</feature>
<dbReference type="PROSITE" id="PS00237">
    <property type="entry name" value="G_PROTEIN_RECEP_F1_1"/>
    <property type="match status" value="1"/>
</dbReference>
<dbReference type="AlphaFoldDB" id="A0A6F9DQX0"/>
<keyword evidence="6 10" id="KW-0675">Receptor</keyword>
<dbReference type="InterPro" id="IPR000276">
    <property type="entry name" value="GPCR_Rhodpsn"/>
</dbReference>
<feature type="region of interest" description="Disordered" evidence="7">
    <location>
        <begin position="463"/>
        <end position="520"/>
    </location>
</feature>
<evidence type="ECO:0000259" key="9">
    <source>
        <dbReference type="PROSITE" id="PS50262"/>
    </source>
</evidence>
<gene>
    <name evidence="10" type="primary">S1pr2</name>
</gene>
<dbReference type="Gene3D" id="1.20.1070.10">
    <property type="entry name" value="Rhodopsin 7-helix transmembrane proteins"/>
    <property type="match status" value="1"/>
</dbReference>
<comment type="subcellular location">
    <subcellularLocation>
        <location evidence="1">Cell membrane</location>
        <topology evidence="1">Multi-pass membrane protein</topology>
    </subcellularLocation>
</comment>
<dbReference type="GO" id="GO:0004930">
    <property type="term" value="F:G protein-coupled receptor activity"/>
    <property type="evidence" value="ECO:0007669"/>
    <property type="project" value="UniProtKB-KW"/>
</dbReference>
<dbReference type="PRINTS" id="PR00237">
    <property type="entry name" value="GPCRRHODOPSN"/>
</dbReference>
<evidence type="ECO:0000256" key="2">
    <source>
        <dbReference type="ARBA" id="ARBA00022475"/>
    </source>
</evidence>
<dbReference type="EMBL" id="LR789982">
    <property type="protein sequence ID" value="CAB3265844.1"/>
    <property type="molecule type" value="mRNA"/>
</dbReference>
<feature type="compositionally biased region" description="Polar residues" evidence="7">
    <location>
        <begin position="504"/>
        <end position="520"/>
    </location>
</feature>
<feature type="transmembrane region" description="Helical" evidence="8">
    <location>
        <begin position="122"/>
        <end position="140"/>
    </location>
</feature>
<feature type="compositionally biased region" description="Polar residues" evidence="7">
    <location>
        <begin position="300"/>
        <end position="316"/>
    </location>
</feature>
<dbReference type="SUPFAM" id="SSF81321">
    <property type="entry name" value="Family A G protein-coupled receptor-like"/>
    <property type="match status" value="1"/>
</dbReference>
<keyword evidence="3 6" id="KW-0812">Transmembrane</keyword>
<evidence type="ECO:0000256" key="8">
    <source>
        <dbReference type="SAM" id="Phobius"/>
    </source>
</evidence>
<evidence type="ECO:0000313" key="10">
    <source>
        <dbReference type="EMBL" id="CAB3265844.1"/>
    </source>
</evidence>
<name>A0A6F9DQX0_9ASCI</name>
<feature type="transmembrane region" description="Helical" evidence="8">
    <location>
        <begin position="420"/>
        <end position="438"/>
    </location>
</feature>
<feature type="transmembrane region" description="Helical" evidence="8">
    <location>
        <begin position="49"/>
        <end position="72"/>
    </location>
</feature>
<feature type="transmembrane region" description="Helical" evidence="8">
    <location>
        <begin position="238"/>
        <end position="261"/>
    </location>
</feature>
<evidence type="ECO:0000256" key="3">
    <source>
        <dbReference type="ARBA" id="ARBA00022692"/>
    </source>
</evidence>
<evidence type="ECO:0000256" key="1">
    <source>
        <dbReference type="ARBA" id="ARBA00004651"/>
    </source>
</evidence>
<protein>
    <submittedName>
        <fullName evidence="10">Sphingosine 1-phosphate receptor 2-like</fullName>
    </submittedName>
</protein>
<organism evidence="10">
    <name type="scientific">Phallusia mammillata</name>
    <dbReference type="NCBI Taxonomy" id="59560"/>
    <lineage>
        <taxon>Eukaryota</taxon>
        <taxon>Metazoa</taxon>
        <taxon>Chordata</taxon>
        <taxon>Tunicata</taxon>
        <taxon>Ascidiacea</taxon>
        <taxon>Phlebobranchia</taxon>
        <taxon>Ascidiidae</taxon>
        <taxon>Phallusia</taxon>
    </lineage>
</organism>